<name>A0ABV1TYI5_9ACTN</name>
<dbReference type="InterPro" id="IPR013222">
    <property type="entry name" value="Glyco_hyd_98_carb-bd"/>
</dbReference>
<dbReference type="Proteomes" id="UP001490365">
    <property type="component" value="Unassembled WGS sequence"/>
</dbReference>
<dbReference type="RefSeq" id="WP_351962835.1">
    <property type="nucleotide sequence ID" value="NZ_JBEOZM010000070.1"/>
</dbReference>
<sequence length="426" mass="46420">MLGESGLTQNQFATKYGYTSGQVSNTHREKADDRYFPRVKLIDVLCTELSERCHVQEGALVALRRLHQETLEALCAVPKPHHAHVLRLTELRNAERITAITYKIGSDQLLLAQLIEERNSLRQDRDDQRERARTLQHQIDELTEELNSLAADNRDCLLRRDGASVELDQLESSDPSMSQANAADLGVFHGKHPSASPAAPLVLPPASERRRPKHLPWIGAVVAVPLLVFAGVGIDHLFGNEGTSTGGTNGKGTSGTSPSQQPSPTPSAQPPRSDTPKPTTTSKQAPPKPLAVGGLNFTGDNWVKGTWSLQGRKYPDSLGWVGSCNDHQQVVIPLPRSYQRFSATVGLDDGTIDDLDRSYPVSFNVWADLNKDGKGDDRELIASPGATYDKPATINAPLKGVTQLILQIETSSCGQTTLVWGSPEVR</sequence>
<reference evidence="4 5" key="1">
    <citation type="submission" date="2024-06" db="EMBL/GenBank/DDBJ databases">
        <title>The Natural Products Discovery Center: Release of the First 8490 Sequenced Strains for Exploring Actinobacteria Biosynthetic Diversity.</title>
        <authorList>
            <person name="Kalkreuter E."/>
            <person name="Kautsar S.A."/>
            <person name="Yang D."/>
            <person name="Bader C.D."/>
            <person name="Teijaro C.N."/>
            <person name="Fluegel L."/>
            <person name="Davis C.M."/>
            <person name="Simpson J.R."/>
            <person name="Lauterbach L."/>
            <person name="Steele A.D."/>
            <person name="Gui C."/>
            <person name="Meng S."/>
            <person name="Li G."/>
            <person name="Viehrig K."/>
            <person name="Ye F."/>
            <person name="Su P."/>
            <person name="Kiefer A.F."/>
            <person name="Nichols A."/>
            <person name="Cepeda A.J."/>
            <person name="Yan W."/>
            <person name="Fan B."/>
            <person name="Jiang Y."/>
            <person name="Adhikari A."/>
            <person name="Zheng C.-J."/>
            <person name="Schuster L."/>
            <person name="Cowan T.M."/>
            <person name="Smanski M.J."/>
            <person name="Chevrette M.G."/>
            <person name="De Carvalho L.P.S."/>
            <person name="Shen B."/>
        </authorList>
    </citation>
    <scope>NUCLEOTIDE SEQUENCE [LARGE SCALE GENOMIC DNA]</scope>
    <source>
        <strain evidence="4 5">NPDC001694</strain>
    </source>
</reference>
<dbReference type="Pfam" id="PF08305">
    <property type="entry name" value="NPCBM"/>
    <property type="match status" value="1"/>
</dbReference>
<dbReference type="Gene3D" id="2.60.120.1060">
    <property type="entry name" value="NPCBM/NEW2 domain"/>
    <property type="match status" value="1"/>
</dbReference>
<comment type="caution">
    <text evidence="4">The sequence shown here is derived from an EMBL/GenBank/DDBJ whole genome shotgun (WGS) entry which is preliminary data.</text>
</comment>
<proteinExistence type="predicted"/>
<feature type="domain" description="Glycosyl hydrolase family 98 putative carbohydrate-binding module" evidence="3">
    <location>
        <begin position="327"/>
        <end position="423"/>
    </location>
</feature>
<dbReference type="InterPro" id="IPR008979">
    <property type="entry name" value="Galactose-bd-like_sf"/>
</dbReference>
<feature type="coiled-coil region" evidence="1">
    <location>
        <begin position="111"/>
        <end position="159"/>
    </location>
</feature>
<organism evidence="4 5">
    <name type="scientific">Streptomyces sp. 900105755</name>
    <dbReference type="NCBI Taxonomy" id="3154389"/>
    <lineage>
        <taxon>Bacteria</taxon>
        <taxon>Bacillati</taxon>
        <taxon>Actinomycetota</taxon>
        <taxon>Actinomycetes</taxon>
        <taxon>Kitasatosporales</taxon>
        <taxon>Streptomycetaceae</taxon>
        <taxon>Streptomyces</taxon>
    </lineage>
</organism>
<dbReference type="InterPro" id="IPR038637">
    <property type="entry name" value="NPCBM_sf"/>
</dbReference>
<keyword evidence="1" id="KW-0175">Coiled coil</keyword>
<evidence type="ECO:0000259" key="3">
    <source>
        <dbReference type="Pfam" id="PF08305"/>
    </source>
</evidence>
<feature type="compositionally biased region" description="Gly residues" evidence="2">
    <location>
        <begin position="244"/>
        <end position="253"/>
    </location>
</feature>
<dbReference type="EMBL" id="JBEOZM010000070">
    <property type="protein sequence ID" value="MER6274638.1"/>
    <property type="molecule type" value="Genomic_DNA"/>
</dbReference>
<evidence type="ECO:0000256" key="1">
    <source>
        <dbReference type="SAM" id="Coils"/>
    </source>
</evidence>
<evidence type="ECO:0000256" key="2">
    <source>
        <dbReference type="SAM" id="MobiDB-lite"/>
    </source>
</evidence>
<evidence type="ECO:0000313" key="4">
    <source>
        <dbReference type="EMBL" id="MER6274638.1"/>
    </source>
</evidence>
<feature type="region of interest" description="Disordered" evidence="2">
    <location>
        <begin position="243"/>
        <end position="296"/>
    </location>
</feature>
<gene>
    <name evidence="4" type="ORF">ABT211_46645</name>
</gene>
<evidence type="ECO:0000313" key="5">
    <source>
        <dbReference type="Proteomes" id="UP001490365"/>
    </source>
</evidence>
<protein>
    <submittedName>
        <fullName evidence="4">NPCBM/NEW2 domain-containing protein</fullName>
    </submittedName>
</protein>
<accession>A0ABV1TYI5</accession>
<keyword evidence="5" id="KW-1185">Reference proteome</keyword>
<dbReference type="SUPFAM" id="SSF49785">
    <property type="entry name" value="Galactose-binding domain-like"/>
    <property type="match status" value="1"/>
</dbReference>